<dbReference type="AlphaFoldDB" id="A0A8X6RFL9"/>
<gene>
    <name evidence="2" type="ORF">TNCV_4294061</name>
</gene>
<keyword evidence="3" id="KW-1185">Reference proteome</keyword>
<dbReference type="Proteomes" id="UP000887159">
    <property type="component" value="Unassembled WGS sequence"/>
</dbReference>
<protein>
    <submittedName>
        <fullName evidence="2">Uncharacterized protein</fullName>
    </submittedName>
</protein>
<feature type="region of interest" description="Disordered" evidence="1">
    <location>
        <begin position="66"/>
        <end position="87"/>
    </location>
</feature>
<dbReference type="EMBL" id="BMAU01021177">
    <property type="protein sequence ID" value="GFX94361.1"/>
    <property type="molecule type" value="Genomic_DNA"/>
</dbReference>
<proteinExistence type="predicted"/>
<evidence type="ECO:0000313" key="2">
    <source>
        <dbReference type="EMBL" id="GFX94361.1"/>
    </source>
</evidence>
<reference evidence="2" key="1">
    <citation type="submission" date="2020-08" db="EMBL/GenBank/DDBJ databases">
        <title>Multicomponent nature underlies the extraordinary mechanical properties of spider dragline silk.</title>
        <authorList>
            <person name="Kono N."/>
            <person name="Nakamura H."/>
            <person name="Mori M."/>
            <person name="Yoshida Y."/>
            <person name="Ohtoshi R."/>
            <person name="Malay A.D."/>
            <person name="Moran D.A.P."/>
            <person name="Tomita M."/>
            <person name="Numata K."/>
            <person name="Arakawa K."/>
        </authorList>
    </citation>
    <scope>NUCLEOTIDE SEQUENCE</scope>
</reference>
<feature type="region of interest" description="Disordered" evidence="1">
    <location>
        <begin position="1"/>
        <end position="28"/>
    </location>
</feature>
<organism evidence="2 3">
    <name type="scientific">Trichonephila clavipes</name>
    <name type="common">Golden silk orbweaver</name>
    <name type="synonym">Nephila clavipes</name>
    <dbReference type="NCBI Taxonomy" id="2585209"/>
    <lineage>
        <taxon>Eukaryota</taxon>
        <taxon>Metazoa</taxon>
        <taxon>Ecdysozoa</taxon>
        <taxon>Arthropoda</taxon>
        <taxon>Chelicerata</taxon>
        <taxon>Arachnida</taxon>
        <taxon>Araneae</taxon>
        <taxon>Araneomorphae</taxon>
        <taxon>Entelegynae</taxon>
        <taxon>Araneoidea</taxon>
        <taxon>Nephilidae</taxon>
        <taxon>Trichonephila</taxon>
    </lineage>
</organism>
<evidence type="ECO:0000256" key="1">
    <source>
        <dbReference type="SAM" id="MobiDB-lite"/>
    </source>
</evidence>
<comment type="caution">
    <text evidence="2">The sequence shown here is derived from an EMBL/GenBank/DDBJ whole genome shotgun (WGS) entry which is preliminary data.</text>
</comment>
<accession>A0A8X6RFL9</accession>
<sequence>MRREDEGGGGECFQPSFLGEFGKDVRSSDAEDVIQSVPQSRKMMDVSRDTTRLFTSRLANSVVQKDYNQSNKKIKGYGRSEAGPLPP</sequence>
<name>A0A8X6RFL9_TRICX</name>
<evidence type="ECO:0000313" key="3">
    <source>
        <dbReference type="Proteomes" id="UP000887159"/>
    </source>
</evidence>